<dbReference type="Pfam" id="PF19298">
    <property type="entry name" value="KshA_C"/>
    <property type="match status" value="2"/>
</dbReference>
<evidence type="ECO:0000256" key="5">
    <source>
        <dbReference type="ARBA" id="ARBA00022714"/>
    </source>
</evidence>
<gene>
    <name evidence="23" type="ORF">KV113_15250</name>
</gene>
<dbReference type="InterPro" id="IPR045605">
    <property type="entry name" value="KshA-like_C"/>
</dbReference>
<evidence type="ECO:0000256" key="4">
    <source>
        <dbReference type="ARBA" id="ARBA00022692"/>
    </source>
</evidence>
<keyword evidence="11" id="KW-0411">Iron-sulfur</keyword>
<evidence type="ECO:0000256" key="12">
    <source>
        <dbReference type="ARBA" id="ARBA00023136"/>
    </source>
</evidence>
<sequence>MAKPPLSMQPTGWFQVAWSDEIGIGDVHTMKYFGREMVAWRAESGQLTVMNAYCEHLGAHLGYGGTVHGEVLQCPFHGWQWNAQGRNVCIPYQDKPNRGRRIGTYPVVERNESVYIWHDVHGREPYFDPPDVFAAFDDRTAADYYPQQRLYRQTLELHPQYVLENGVDFAHFKYVHRTPIVPVFTRHDFAEPVSYVDFTITFEGDDGQKIEDVNSGVEAINGGLGIAVTKSWGMIDNRTISAITPVDESTSDVRFMVYIGRTPAGGSARLDGGEAKLGPPHEPGGSARLDGGEAKLGPPHKPADPARAEARAGDFGREVIRQFEQDIHIWSHQRYSDPPALATAECEGFTAIRQWAKQFYPDGIGGSAAEVAEATAQKGSTA</sequence>
<evidence type="ECO:0000256" key="9">
    <source>
        <dbReference type="ARBA" id="ARBA00023002"/>
    </source>
</evidence>
<evidence type="ECO:0000313" key="24">
    <source>
        <dbReference type="Proteomes" id="UP001298593"/>
    </source>
</evidence>
<keyword evidence="13" id="KW-0443">Lipid metabolism</keyword>
<evidence type="ECO:0000256" key="3">
    <source>
        <dbReference type="ARBA" id="ARBA00004972"/>
    </source>
</evidence>
<dbReference type="CDD" id="cd03469">
    <property type="entry name" value="Rieske_RO_Alpha_N"/>
    <property type="match status" value="1"/>
</dbReference>
<evidence type="ECO:0000256" key="14">
    <source>
        <dbReference type="ARBA" id="ARBA00025712"/>
    </source>
</evidence>
<evidence type="ECO:0000256" key="20">
    <source>
        <dbReference type="ARBA" id="ARBA00049548"/>
    </source>
</evidence>
<comment type="subunit">
    <text evidence="18">Homotrimer. The two-component system 3-ketosteroid-9-alpha-monooxygenase is composed of an oxygenase component KshA and a reductase component KshB.</text>
</comment>
<feature type="domain" description="Rieske" evidence="22">
    <location>
        <begin position="13"/>
        <end position="116"/>
    </location>
</feature>
<reference evidence="23 24" key="1">
    <citation type="submission" date="2023-12" db="EMBL/GenBank/DDBJ databases">
        <title>Description of new species of Mycobacterium terrae complex isolated from sewage at the Sao Paulo Zoological Park Foundation in Brazil.</title>
        <authorList>
            <person name="Romagnoli C.L."/>
            <person name="Conceicao E.C."/>
            <person name="Machado E."/>
            <person name="Barreto L.B.P.F."/>
            <person name="Sharma A."/>
            <person name="Silva N.M."/>
            <person name="Marques L.E."/>
            <person name="Juliana M.A."/>
            <person name="Lourenco M.C.S."/>
            <person name="Digiampietri L.A."/>
            <person name="Suffys P.N."/>
            <person name="Viana-Niero C."/>
        </authorList>
    </citation>
    <scope>NUCLEOTIDE SEQUENCE [LARGE SCALE GENOMIC DNA]</scope>
    <source>
        <strain evidence="23 24">MYC340</strain>
    </source>
</reference>
<evidence type="ECO:0000256" key="15">
    <source>
        <dbReference type="ARBA" id="ARBA00025729"/>
    </source>
</evidence>
<evidence type="ECO:0000256" key="7">
    <source>
        <dbReference type="ARBA" id="ARBA00022963"/>
    </source>
</evidence>
<protein>
    <recommendedName>
        <fullName evidence="16">cholesterol 7-desaturase</fullName>
        <ecNumber evidence="16">1.14.19.21</ecNumber>
    </recommendedName>
    <alternativeName>
        <fullName evidence="17">Rieske-type oxygenase</fullName>
    </alternativeName>
</protein>
<evidence type="ECO:0000313" key="23">
    <source>
        <dbReference type="EMBL" id="MEB3032907.1"/>
    </source>
</evidence>
<keyword evidence="4" id="KW-0812">Transmembrane</keyword>
<dbReference type="SUPFAM" id="SSF50022">
    <property type="entry name" value="ISP domain"/>
    <property type="match status" value="1"/>
</dbReference>
<dbReference type="InterPro" id="IPR050584">
    <property type="entry name" value="Cholesterol_7-desaturase"/>
</dbReference>
<comment type="pathway">
    <text evidence="3">Hormone biosynthesis.</text>
</comment>
<keyword evidence="12" id="KW-0472">Membrane</keyword>
<dbReference type="EMBL" id="JAYJJU010000014">
    <property type="protein sequence ID" value="MEB3032907.1"/>
    <property type="molecule type" value="Genomic_DNA"/>
</dbReference>
<evidence type="ECO:0000256" key="21">
    <source>
        <dbReference type="SAM" id="MobiDB-lite"/>
    </source>
</evidence>
<organism evidence="23 24">
    <name type="scientific">[Mycobacterium] nativiensis</name>
    <dbReference type="NCBI Taxonomy" id="2855503"/>
    <lineage>
        <taxon>Bacteria</taxon>
        <taxon>Bacillati</taxon>
        <taxon>Actinomycetota</taxon>
        <taxon>Actinomycetes</taxon>
        <taxon>Mycobacteriales</taxon>
        <taxon>Mycobacteriaceae</taxon>
        <taxon>Mycolicibacter</taxon>
    </lineage>
</organism>
<dbReference type="PROSITE" id="PS51296">
    <property type="entry name" value="RIESKE"/>
    <property type="match status" value="1"/>
</dbReference>
<comment type="caution">
    <text evidence="23">The sequence shown here is derived from an EMBL/GenBank/DDBJ whole genome shotgun (WGS) entry which is preliminary data.</text>
</comment>
<evidence type="ECO:0000256" key="1">
    <source>
        <dbReference type="ARBA" id="ARBA00001962"/>
    </source>
</evidence>
<keyword evidence="6" id="KW-0479">Metal-binding</keyword>
<keyword evidence="24" id="KW-1185">Reference proteome</keyword>
<comment type="similarity">
    <text evidence="15">Belongs to the cholesterol 7-desaturase family.</text>
</comment>
<keyword evidence="13" id="KW-0753">Steroid metabolism</keyword>
<dbReference type="Gene3D" id="3.90.380.10">
    <property type="entry name" value="Naphthalene 1,2-dioxygenase Alpha Subunit, Chain A, domain 1"/>
    <property type="match status" value="2"/>
</dbReference>
<evidence type="ECO:0000256" key="19">
    <source>
        <dbReference type="ARBA" id="ARBA00047853"/>
    </source>
</evidence>
<comment type="pathway">
    <text evidence="14">Steroid hormone biosynthesis; dafachronic acid biosynthesis.</text>
</comment>
<dbReference type="EC" id="1.14.19.21" evidence="16"/>
<evidence type="ECO:0000256" key="13">
    <source>
        <dbReference type="ARBA" id="ARBA00023221"/>
    </source>
</evidence>
<comment type="catalytic activity">
    <reaction evidence="19">
        <text>cholesterol + NADH + O2 + H(+) = 7-dehydrocholesterol + NAD(+) + 2 H2O</text>
        <dbReference type="Rhea" id="RHEA:51644"/>
        <dbReference type="ChEBI" id="CHEBI:15377"/>
        <dbReference type="ChEBI" id="CHEBI:15378"/>
        <dbReference type="ChEBI" id="CHEBI:15379"/>
        <dbReference type="ChEBI" id="CHEBI:16113"/>
        <dbReference type="ChEBI" id="CHEBI:17759"/>
        <dbReference type="ChEBI" id="CHEBI:57540"/>
        <dbReference type="ChEBI" id="CHEBI:57945"/>
        <dbReference type="EC" id="1.14.19.21"/>
    </reaction>
    <physiologicalReaction direction="left-to-right" evidence="19">
        <dbReference type="Rhea" id="RHEA:51645"/>
    </physiologicalReaction>
</comment>
<dbReference type="PANTHER" id="PTHR21266:SF32">
    <property type="entry name" value="CHOLESTEROL 7-DESATURASE NVD"/>
    <property type="match status" value="1"/>
</dbReference>
<proteinExistence type="inferred from homology"/>
<dbReference type="Gene3D" id="2.102.10.10">
    <property type="entry name" value="Rieske [2Fe-2S] iron-sulphur domain"/>
    <property type="match status" value="1"/>
</dbReference>
<dbReference type="InterPro" id="IPR036922">
    <property type="entry name" value="Rieske_2Fe-2S_sf"/>
</dbReference>
<keyword evidence="10" id="KW-0408">Iron</keyword>
<evidence type="ECO:0000256" key="11">
    <source>
        <dbReference type="ARBA" id="ARBA00023014"/>
    </source>
</evidence>
<keyword evidence="9" id="KW-0560">Oxidoreductase</keyword>
<dbReference type="SUPFAM" id="SSF55961">
    <property type="entry name" value="Bet v1-like"/>
    <property type="match status" value="1"/>
</dbReference>
<keyword evidence="7" id="KW-0442">Lipid degradation</keyword>
<comment type="cofactor">
    <cofactor evidence="1">
        <name>Fe cation</name>
        <dbReference type="ChEBI" id="CHEBI:24875"/>
    </cofactor>
</comment>
<comment type="catalytic activity">
    <reaction evidence="20">
        <text>cholesterol + NADPH + O2 + H(+) = 7-dehydrocholesterol + NADP(+) + 2 H2O</text>
        <dbReference type="Rhea" id="RHEA:45024"/>
        <dbReference type="ChEBI" id="CHEBI:15377"/>
        <dbReference type="ChEBI" id="CHEBI:15378"/>
        <dbReference type="ChEBI" id="CHEBI:15379"/>
        <dbReference type="ChEBI" id="CHEBI:16113"/>
        <dbReference type="ChEBI" id="CHEBI:17759"/>
        <dbReference type="ChEBI" id="CHEBI:57783"/>
        <dbReference type="ChEBI" id="CHEBI:58349"/>
        <dbReference type="EC" id="1.14.19.21"/>
    </reaction>
    <physiologicalReaction direction="left-to-right" evidence="20">
        <dbReference type="Rhea" id="RHEA:45025"/>
    </physiologicalReaction>
</comment>
<evidence type="ECO:0000259" key="22">
    <source>
        <dbReference type="PROSITE" id="PS51296"/>
    </source>
</evidence>
<keyword evidence="5" id="KW-0001">2Fe-2S</keyword>
<name>A0ABU5XYS6_9MYCO</name>
<evidence type="ECO:0000256" key="16">
    <source>
        <dbReference type="ARBA" id="ARBA00026095"/>
    </source>
</evidence>
<dbReference type="Pfam" id="PF00355">
    <property type="entry name" value="Rieske"/>
    <property type="match status" value="1"/>
</dbReference>
<evidence type="ECO:0000256" key="8">
    <source>
        <dbReference type="ARBA" id="ARBA00022989"/>
    </source>
</evidence>
<evidence type="ECO:0000256" key="18">
    <source>
        <dbReference type="ARBA" id="ARBA00046982"/>
    </source>
</evidence>
<dbReference type="InterPro" id="IPR017941">
    <property type="entry name" value="Rieske_2Fe-2S"/>
</dbReference>
<accession>A0ABU5XYS6</accession>
<comment type="subcellular location">
    <subcellularLocation>
        <location evidence="2">Membrane</location>
    </subcellularLocation>
</comment>
<evidence type="ECO:0000256" key="6">
    <source>
        <dbReference type="ARBA" id="ARBA00022723"/>
    </source>
</evidence>
<evidence type="ECO:0000256" key="2">
    <source>
        <dbReference type="ARBA" id="ARBA00004370"/>
    </source>
</evidence>
<evidence type="ECO:0000256" key="10">
    <source>
        <dbReference type="ARBA" id="ARBA00023004"/>
    </source>
</evidence>
<dbReference type="RefSeq" id="WP_224976244.1">
    <property type="nucleotide sequence ID" value="NZ_JAYJJU010000014.1"/>
</dbReference>
<dbReference type="PANTHER" id="PTHR21266">
    <property type="entry name" value="IRON-SULFUR DOMAIN CONTAINING PROTEIN"/>
    <property type="match status" value="1"/>
</dbReference>
<feature type="region of interest" description="Disordered" evidence="21">
    <location>
        <begin position="268"/>
        <end position="307"/>
    </location>
</feature>
<keyword evidence="8" id="KW-1133">Transmembrane helix</keyword>
<evidence type="ECO:0000256" key="17">
    <source>
        <dbReference type="ARBA" id="ARBA00030944"/>
    </source>
</evidence>
<dbReference type="Proteomes" id="UP001298593">
    <property type="component" value="Unassembled WGS sequence"/>
</dbReference>